<evidence type="ECO:0000256" key="13">
    <source>
        <dbReference type="RuleBase" id="RU003785"/>
    </source>
</evidence>
<evidence type="ECO:0000256" key="10">
    <source>
        <dbReference type="HAMAP-Rule" id="MF_00185"/>
    </source>
</evidence>
<dbReference type="SUPFAM" id="SSF52540">
    <property type="entry name" value="P-loop containing nucleoside triphosphate hydrolases"/>
    <property type="match status" value="2"/>
</dbReference>
<accession>F4CDU7</accession>
<dbReference type="InterPro" id="IPR027417">
    <property type="entry name" value="P-loop_NTPase"/>
</dbReference>
<evidence type="ECO:0000256" key="12">
    <source>
        <dbReference type="RuleBase" id="RU003784"/>
    </source>
</evidence>
<dbReference type="InterPro" id="IPR039657">
    <property type="entry name" value="Dimethylallyltransferase"/>
</dbReference>
<feature type="binding site" evidence="10">
    <location>
        <begin position="23"/>
        <end position="30"/>
    </location>
    <ligand>
        <name>ATP</name>
        <dbReference type="ChEBI" id="CHEBI:30616"/>
    </ligand>
</feature>
<dbReference type="EMBL" id="CP002584">
    <property type="protein sequence ID" value="ADZ78977.1"/>
    <property type="molecule type" value="Genomic_DNA"/>
</dbReference>
<keyword evidence="7 10" id="KW-0067">ATP-binding</keyword>
<dbReference type="PANTHER" id="PTHR11088">
    <property type="entry name" value="TRNA DIMETHYLALLYLTRANSFERASE"/>
    <property type="match status" value="1"/>
</dbReference>
<dbReference type="Gene3D" id="3.40.50.300">
    <property type="entry name" value="P-loop containing nucleotide triphosphate hydrolases"/>
    <property type="match status" value="1"/>
</dbReference>
<feature type="binding site" evidence="10">
    <location>
        <begin position="25"/>
        <end position="30"/>
    </location>
    <ligand>
        <name>substrate</name>
    </ligand>
</feature>
<dbReference type="NCBIfam" id="TIGR00174">
    <property type="entry name" value="miaA"/>
    <property type="match status" value="1"/>
</dbReference>
<dbReference type="HAMAP" id="MF_00185">
    <property type="entry name" value="IPP_trans"/>
    <property type="match status" value="1"/>
</dbReference>
<comment type="subunit">
    <text evidence="10">Monomer.</text>
</comment>
<comment type="caution">
    <text evidence="10">Lacks conserved residue(s) required for the propagation of feature annotation.</text>
</comment>
<proteinExistence type="inferred from homology"/>
<evidence type="ECO:0000256" key="3">
    <source>
        <dbReference type="ARBA" id="ARBA00005842"/>
    </source>
</evidence>
<name>F4CDU7_SPHS2</name>
<comment type="similarity">
    <text evidence="3 10 13">Belongs to the IPP transferase family.</text>
</comment>
<protein>
    <recommendedName>
        <fullName evidence="10">tRNA dimethylallyltransferase</fullName>
        <ecNumber evidence="10">2.5.1.75</ecNumber>
    </recommendedName>
    <alternativeName>
        <fullName evidence="10">Dimethylallyl diphosphate:tRNA dimethylallyltransferase</fullName>
        <shortName evidence="10">DMAPP:tRNA dimethylallyltransferase</shortName>
        <shortName evidence="10">DMATase</shortName>
    </alternativeName>
    <alternativeName>
        <fullName evidence="10">Isopentenyl-diphosphate:tRNA isopentenyltransferase</fullName>
        <shortName evidence="10">IPP transferase</shortName>
        <shortName evidence="10">IPPT</shortName>
        <shortName evidence="10">IPTase</shortName>
    </alternativeName>
</protein>
<evidence type="ECO:0000256" key="2">
    <source>
        <dbReference type="ARBA" id="ARBA00003213"/>
    </source>
</evidence>
<evidence type="ECO:0000256" key="5">
    <source>
        <dbReference type="ARBA" id="ARBA00022694"/>
    </source>
</evidence>
<feature type="region of interest" description="Interaction with substrate tRNA" evidence="10">
    <location>
        <begin position="172"/>
        <end position="176"/>
    </location>
</feature>
<evidence type="ECO:0000256" key="4">
    <source>
        <dbReference type="ARBA" id="ARBA00022679"/>
    </source>
</evidence>
<dbReference type="Gene3D" id="1.10.20.140">
    <property type="match status" value="1"/>
</dbReference>
<evidence type="ECO:0000256" key="11">
    <source>
        <dbReference type="RuleBase" id="RU003783"/>
    </source>
</evidence>
<gene>
    <name evidence="10" type="primary">miaA</name>
    <name evidence="14" type="ordered locus">Sph21_2423</name>
</gene>
<dbReference type="InterPro" id="IPR018022">
    <property type="entry name" value="IPT"/>
</dbReference>
<keyword evidence="6 10" id="KW-0547">Nucleotide-binding</keyword>
<evidence type="ECO:0000256" key="7">
    <source>
        <dbReference type="ARBA" id="ARBA00022840"/>
    </source>
</evidence>
<keyword evidence="8 10" id="KW-0460">Magnesium</keyword>
<dbReference type="EC" id="2.5.1.75" evidence="10"/>
<dbReference type="GO" id="GO:0006400">
    <property type="term" value="P:tRNA modification"/>
    <property type="evidence" value="ECO:0007669"/>
    <property type="project" value="TreeGrafter"/>
</dbReference>
<dbReference type="PANTHER" id="PTHR11088:SF60">
    <property type="entry name" value="TRNA DIMETHYLALLYLTRANSFERASE"/>
    <property type="match status" value="1"/>
</dbReference>
<keyword evidence="5 10" id="KW-0819">tRNA processing</keyword>
<dbReference type="eggNOG" id="COG0324">
    <property type="taxonomic scope" value="Bacteria"/>
</dbReference>
<comment type="cofactor">
    <cofactor evidence="1 10">
        <name>Mg(2+)</name>
        <dbReference type="ChEBI" id="CHEBI:18420"/>
    </cofactor>
</comment>
<dbReference type="STRING" id="743722.Sph21_2423"/>
<dbReference type="AlphaFoldDB" id="F4CDU7"/>
<evidence type="ECO:0000256" key="1">
    <source>
        <dbReference type="ARBA" id="ARBA00001946"/>
    </source>
</evidence>
<evidence type="ECO:0000256" key="6">
    <source>
        <dbReference type="ARBA" id="ARBA00022741"/>
    </source>
</evidence>
<feature type="site" description="Interaction with substrate tRNA" evidence="10">
    <location>
        <position position="114"/>
    </location>
</feature>
<feature type="region of interest" description="Interaction with substrate tRNA" evidence="10">
    <location>
        <begin position="48"/>
        <end position="51"/>
    </location>
</feature>
<feature type="site" description="Interaction with substrate tRNA" evidence="10">
    <location>
        <position position="136"/>
    </location>
</feature>
<dbReference type="HOGENOM" id="CLU_032616_0_1_10"/>
<evidence type="ECO:0000256" key="8">
    <source>
        <dbReference type="ARBA" id="ARBA00022842"/>
    </source>
</evidence>
<organism evidence="14">
    <name type="scientific">Sphingobacterium sp. (strain 21)</name>
    <dbReference type="NCBI Taxonomy" id="743722"/>
    <lineage>
        <taxon>Bacteria</taxon>
        <taxon>Pseudomonadati</taxon>
        <taxon>Bacteroidota</taxon>
        <taxon>Sphingobacteriia</taxon>
        <taxon>Sphingobacteriales</taxon>
        <taxon>Sphingobacteriaceae</taxon>
        <taxon>Sphingobacterium</taxon>
    </lineage>
</organism>
<reference evidence="14" key="1">
    <citation type="submission" date="2011-03" db="EMBL/GenBank/DDBJ databases">
        <title>Complete sequence of Sphingobacterium sp. 21.</title>
        <authorList>
            <consortium name="US DOE Joint Genome Institute"/>
            <person name="Lucas S."/>
            <person name="Copeland A."/>
            <person name="Lapidus A."/>
            <person name="Cheng J.-F."/>
            <person name="Goodwin L."/>
            <person name="Pitluck S."/>
            <person name="Davenport K."/>
            <person name="Detter J.C."/>
            <person name="Han C."/>
            <person name="Tapia R."/>
            <person name="Land M."/>
            <person name="Hauser L."/>
            <person name="Kyrpides N."/>
            <person name="Ivanova N."/>
            <person name="Ovchinnikova G."/>
            <person name="Pagani I."/>
            <person name="Siebers A.K."/>
            <person name="Allgaier M."/>
            <person name="Thelen M.P."/>
            <person name="Hugenholtz P."/>
            <person name="Woyke T."/>
        </authorList>
    </citation>
    <scope>NUCLEOTIDE SEQUENCE</scope>
    <source>
        <strain evidence="14">21</strain>
    </source>
</reference>
<dbReference type="KEGG" id="shg:Sph21_2423"/>
<dbReference type="Pfam" id="PF01715">
    <property type="entry name" value="IPPT"/>
    <property type="match status" value="1"/>
</dbReference>
<sequence>MANFQISSLANKNIIKTLITIVGPTAIGKTALAIEVAKAYDTAIISADSRQFYREMAIGTAKPSRMELQAAPHFFIDSLSILDDYSAGDFEREALAKLDDLFSYKNVVVMVGGSGLFINAVCEGLDELPRPLPGIRESLNEQYKERGLTFIQEELKRKDPDYYQEVDIHNPQRIIRALEVYESTGKPFSFFRRDKSNPRPFQILKIGLNTERSVLYNRINKRVDLMMQQGLLEEVKMLIPYKKRPPLLTVGYAELFDYLDGKYTLEAAVDKIKQHTRQFAKRQITWFKKDNATHWFEPSQSTEIISFLTDTLK</sequence>
<dbReference type="PATRIC" id="fig|743722.3.peg.2590"/>
<dbReference type="GO" id="GO:0052381">
    <property type="term" value="F:tRNA dimethylallyltransferase activity"/>
    <property type="evidence" value="ECO:0007669"/>
    <property type="project" value="UniProtKB-UniRule"/>
</dbReference>
<evidence type="ECO:0000256" key="9">
    <source>
        <dbReference type="ARBA" id="ARBA00049563"/>
    </source>
</evidence>
<keyword evidence="4 10" id="KW-0808">Transferase</keyword>
<comment type="function">
    <text evidence="2 10 12">Catalyzes the transfer of a dimethylallyl group onto the adenine at position 37 in tRNAs that read codons beginning with uridine, leading to the formation of N6-(dimethylallyl)adenosine (i(6)A).</text>
</comment>
<dbReference type="GO" id="GO:0005524">
    <property type="term" value="F:ATP binding"/>
    <property type="evidence" value="ECO:0007669"/>
    <property type="project" value="UniProtKB-UniRule"/>
</dbReference>
<evidence type="ECO:0000313" key="14">
    <source>
        <dbReference type="EMBL" id="ADZ78977.1"/>
    </source>
</evidence>
<comment type="catalytic activity">
    <reaction evidence="9 10 11">
        <text>adenosine(37) in tRNA + dimethylallyl diphosphate = N(6)-dimethylallyladenosine(37) in tRNA + diphosphate</text>
        <dbReference type="Rhea" id="RHEA:26482"/>
        <dbReference type="Rhea" id="RHEA-COMP:10162"/>
        <dbReference type="Rhea" id="RHEA-COMP:10375"/>
        <dbReference type="ChEBI" id="CHEBI:33019"/>
        <dbReference type="ChEBI" id="CHEBI:57623"/>
        <dbReference type="ChEBI" id="CHEBI:74411"/>
        <dbReference type="ChEBI" id="CHEBI:74415"/>
        <dbReference type="EC" id="2.5.1.75"/>
    </reaction>
</comment>